<proteinExistence type="predicted"/>
<comment type="caution">
    <text evidence="1">The sequence shown here is derived from an EMBL/GenBank/DDBJ whole genome shotgun (WGS) entry which is preliminary data.</text>
</comment>
<keyword evidence="2" id="KW-1185">Reference proteome</keyword>
<dbReference type="Proteomes" id="UP000290289">
    <property type="component" value="Chromosome 1"/>
</dbReference>
<organism evidence="1 2">
    <name type="scientific">Malus domestica</name>
    <name type="common">Apple</name>
    <name type="synonym">Pyrus malus</name>
    <dbReference type="NCBI Taxonomy" id="3750"/>
    <lineage>
        <taxon>Eukaryota</taxon>
        <taxon>Viridiplantae</taxon>
        <taxon>Streptophyta</taxon>
        <taxon>Embryophyta</taxon>
        <taxon>Tracheophyta</taxon>
        <taxon>Spermatophyta</taxon>
        <taxon>Magnoliopsida</taxon>
        <taxon>eudicotyledons</taxon>
        <taxon>Gunneridae</taxon>
        <taxon>Pentapetalae</taxon>
        <taxon>rosids</taxon>
        <taxon>fabids</taxon>
        <taxon>Rosales</taxon>
        <taxon>Rosaceae</taxon>
        <taxon>Amygdaloideae</taxon>
        <taxon>Maleae</taxon>
        <taxon>Malus</taxon>
    </lineage>
</organism>
<evidence type="ECO:0000313" key="1">
    <source>
        <dbReference type="EMBL" id="RXI08653.1"/>
    </source>
</evidence>
<dbReference type="AlphaFoldDB" id="A0A498KUK5"/>
<protein>
    <submittedName>
        <fullName evidence="1">Uncharacterized protein</fullName>
    </submittedName>
</protein>
<dbReference type="EMBL" id="RDQH01000327">
    <property type="protein sequence ID" value="RXI08653.1"/>
    <property type="molecule type" value="Genomic_DNA"/>
</dbReference>
<reference evidence="1 2" key="1">
    <citation type="submission" date="2018-10" db="EMBL/GenBank/DDBJ databases">
        <title>A high-quality apple genome assembly.</title>
        <authorList>
            <person name="Hu J."/>
        </authorList>
    </citation>
    <scope>NUCLEOTIDE SEQUENCE [LARGE SCALE GENOMIC DNA]</scope>
    <source>
        <strain evidence="2">cv. HFTH1</strain>
        <tissue evidence="1">Young leaf</tissue>
    </source>
</reference>
<accession>A0A498KUK5</accession>
<sequence>MILSALGPDHSLKVLFLGTHTRISQWVTHHGIALARYSRNFGVLMEPKASKLPKGFVLGRGGNIHIWITLLGDGPDVLVGTLPARGLALIPFCHISAQVPGGAQNKVEWVSWYQSFGGHDESNGVLTEFTKVGLTLGCYVLVIVSLKLPNCVNGYVTLT</sequence>
<name>A0A498KUK5_MALDO</name>
<evidence type="ECO:0000313" key="2">
    <source>
        <dbReference type="Proteomes" id="UP000290289"/>
    </source>
</evidence>
<gene>
    <name evidence="1" type="ORF">DVH24_022797</name>
</gene>